<evidence type="ECO:0000313" key="16">
    <source>
        <dbReference type="EMBL" id="ETR71565.1"/>
    </source>
</evidence>
<dbReference type="InterPro" id="IPR036646">
    <property type="entry name" value="PGAM_B_sf"/>
</dbReference>
<dbReference type="GO" id="GO:0005737">
    <property type="term" value="C:cytoplasm"/>
    <property type="evidence" value="ECO:0007669"/>
    <property type="project" value="InterPro"/>
</dbReference>
<keyword evidence="8 9" id="KW-0413">Isomerase</keyword>
<keyword evidence="7 9" id="KW-0464">Manganese</keyword>
<dbReference type="InterPro" id="IPR005995">
    <property type="entry name" value="Pgm_bpd_ind"/>
</dbReference>
<dbReference type="CDD" id="cd16010">
    <property type="entry name" value="iPGM"/>
    <property type="match status" value="1"/>
</dbReference>
<feature type="binding site" evidence="9 13">
    <location>
        <position position="445"/>
    </location>
    <ligand>
        <name>Mn(2+)</name>
        <dbReference type="ChEBI" id="CHEBI:29035"/>
        <label>2</label>
    </ligand>
</feature>
<feature type="binding site" evidence="9 13">
    <location>
        <position position="407"/>
    </location>
    <ligand>
        <name>Mn(2+)</name>
        <dbReference type="ChEBI" id="CHEBI:29035"/>
        <label>1</label>
    </ligand>
</feature>
<evidence type="ECO:0000256" key="2">
    <source>
        <dbReference type="ARBA" id="ARBA00002315"/>
    </source>
</evidence>
<dbReference type="GO" id="GO:0004619">
    <property type="term" value="F:phosphoglycerate mutase activity"/>
    <property type="evidence" value="ECO:0007669"/>
    <property type="project" value="UniProtKB-UniRule"/>
</dbReference>
<dbReference type="InterPro" id="IPR006124">
    <property type="entry name" value="Metalloenzyme"/>
</dbReference>
<dbReference type="InterPro" id="IPR017850">
    <property type="entry name" value="Alkaline_phosphatase_core_sf"/>
</dbReference>
<evidence type="ECO:0000256" key="8">
    <source>
        <dbReference type="ARBA" id="ARBA00023235"/>
    </source>
</evidence>
<feature type="binding site" evidence="9 12">
    <location>
        <position position="335"/>
    </location>
    <ligand>
        <name>substrate</name>
    </ligand>
</feature>
<sequence>MKSNQPIMLIILDGWGHRIQSVCNAVAQADTPFLDHLFETYPHTLLTCSGKAVGLPEGVMGNSEVGHLNIGAGRVVLQDMLRIDSAIESNTFKDNPAFIDLIAKIKASQGCLHLMGLLSDGAVHSHINHLFALIQMAKQHDVPVNIHAIMDGRDTPPDSGERYLNQLNEFLTKTGWGKIASICGRFYAMDRDKRWERIARAYALYTSGEGIQSSDVMAAIKESYDRGETDEFVQPISIGSLDDNNDNILRDNDGVIFFNFRADRAREITSAITQKQFDYCKRDRVPHLAGYVCMTQYDINLKLPIAFPPLKLQNIFGEVISRAGYRQLRIAETEKYAHVTYFFNGGEEIAFENEDRTLIPSPREIETYDQKPEMSAYKVTQAVLEALSSRMYDVIVLNYANLDMVGHTGKMDAALKAVKAVDTCVNKVIQQLLAMDGIALITADHGNAEKMCDKNGKPHTAHTTQPVPLILIKRNADIRLRSDGIIGDIAPTLLELMAIEKPKEMSGHSLLT</sequence>
<feature type="binding site" evidence="9 13">
    <location>
        <position position="13"/>
    </location>
    <ligand>
        <name>Mn(2+)</name>
        <dbReference type="ChEBI" id="CHEBI:29035"/>
        <label>2</label>
    </ligand>
</feature>
<gene>
    <name evidence="9 16" type="primary">gpmI</name>
    <name evidence="16" type="ORF">OMM_08039</name>
</gene>
<feature type="binding site" evidence="9 13">
    <location>
        <position position="63"/>
    </location>
    <ligand>
        <name>Mn(2+)</name>
        <dbReference type="ChEBI" id="CHEBI:29035"/>
        <label>2</label>
    </ligand>
</feature>
<dbReference type="FunFam" id="3.40.1450.10:FF:000002">
    <property type="entry name" value="2,3-bisphosphoglycerate-independent phosphoglycerate mutase"/>
    <property type="match status" value="1"/>
</dbReference>
<comment type="catalytic activity">
    <reaction evidence="1 9">
        <text>(2R)-2-phosphoglycerate = (2R)-3-phosphoglycerate</text>
        <dbReference type="Rhea" id="RHEA:15901"/>
        <dbReference type="ChEBI" id="CHEBI:58272"/>
        <dbReference type="ChEBI" id="CHEBI:58289"/>
        <dbReference type="EC" id="5.4.2.12"/>
    </reaction>
</comment>
<evidence type="ECO:0000256" key="13">
    <source>
        <dbReference type="PIRSR" id="PIRSR001492-3"/>
    </source>
</evidence>
<feature type="binding site" evidence="9 13">
    <location>
        <position position="444"/>
    </location>
    <ligand>
        <name>Mn(2+)</name>
        <dbReference type="ChEBI" id="CHEBI:29035"/>
        <label>2</label>
    </ligand>
</feature>
<comment type="cofactor">
    <cofactor evidence="9">
        <name>Mn(2+)</name>
        <dbReference type="ChEBI" id="CHEBI:29035"/>
    </cofactor>
    <text evidence="9">Binds 2 manganese ions per subunit.</text>
</comment>
<evidence type="ECO:0000256" key="9">
    <source>
        <dbReference type="HAMAP-Rule" id="MF_01038"/>
    </source>
</evidence>
<comment type="similarity">
    <text evidence="4 9">Belongs to the BPG-independent phosphoglycerate mutase family.</text>
</comment>
<feature type="binding site" evidence="9 12">
    <location>
        <position position="185"/>
    </location>
    <ligand>
        <name>substrate</name>
    </ligand>
</feature>
<dbReference type="PIRSF" id="PIRSF001492">
    <property type="entry name" value="IPGAM"/>
    <property type="match status" value="1"/>
</dbReference>
<comment type="pathway">
    <text evidence="3 9">Carbohydrate degradation; glycolysis; pyruvate from D-glyceraldehyde 3-phosphate: step 3/5.</text>
</comment>
<comment type="function">
    <text evidence="2 9">Catalyzes the interconversion of 2-phosphoglycerate and 3-phosphoglycerate.</text>
</comment>
<comment type="caution">
    <text evidence="16">The sequence shown here is derived from an EMBL/GenBank/DDBJ whole genome shotgun (WGS) entry which is preliminary data.</text>
</comment>
<evidence type="ECO:0000259" key="14">
    <source>
        <dbReference type="Pfam" id="PF01676"/>
    </source>
</evidence>
<dbReference type="NCBIfam" id="TIGR01307">
    <property type="entry name" value="pgm_bpd_ind"/>
    <property type="match status" value="1"/>
</dbReference>
<feature type="binding site" evidence="9 12">
    <location>
        <begin position="261"/>
        <end position="264"/>
    </location>
    <ligand>
        <name>substrate</name>
    </ligand>
</feature>
<organism evidence="16 17">
    <name type="scientific">Candidatus Magnetoglobus multicellularis str. Araruama</name>
    <dbReference type="NCBI Taxonomy" id="890399"/>
    <lineage>
        <taxon>Bacteria</taxon>
        <taxon>Pseudomonadati</taxon>
        <taxon>Thermodesulfobacteriota</taxon>
        <taxon>Desulfobacteria</taxon>
        <taxon>Desulfobacterales</taxon>
        <taxon>Desulfobacteraceae</taxon>
        <taxon>Candidatus Magnetoglobus</taxon>
    </lineage>
</organism>
<feature type="binding site" evidence="9 13">
    <location>
        <position position="462"/>
    </location>
    <ligand>
        <name>Mn(2+)</name>
        <dbReference type="ChEBI" id="CHEBI:29035"/>
        <label>1</label>
    </ligand>
</feature>
<dbReference type="GO" id="GO:0006096">
    <property type="term" value="P:glycolytic process"/>
    <property type="evidence" value="ECO:0007669"/>
    <property type="project" value="UniProtKB-UniRule"/>
</dbReference>
<evidence type="ECO:0000256" key="7">
    <source>
        <dbReference type="ARBA" id="ARBA00023211"/>
    </source>
</evidence>
<dbReference type="HAMAP" id="MF_01038">
    <property type="entry name" value="GpmI"/>
    <property type="match status" value="1"/>
</dbReference>
<evidence type="ECO:0000256" key="12">
    <source>
        <dbReference type="PIRSR" id="PIRSR001492-2"/>
    </source>
</evidence>
<feature type="binding site" evidence="9 12">
    <location>
        <position position="191"/>
    </location>
    <ligand>
        <name>substrate</name>
    </ligand>
</feature>
<evidence type="ECO:0000259" key="15">
    <source>
        <dbReference type="Pfam" id="PF06415"/>
    </source>
</evidence>
<evidence type="ECO:0000256" key="1">
    <source>
        <dbReference type="ARBA" id="ARBA00000370"/>
    </source>
</evidence>
<feature type="binding site" evidence="9 13">
    <location>
        <position position="403"/>
    </location>
    <ligand>
        <name>Mn(2+)</name>
        <dbReference type="ChEBI" id="CHEBI:29035"/>
        <label>1</label>
    </ligand>
</feature>
<dbReference type="Proteomes" id="UP000189670">
    <property type="component" value="Unassembled WGS sequence"/>
</dbReference>
<dbReference type="Pfam" id="PF01676">
    <property type="entry name" value="Metalloenzyme"/>
    <property type="match status" value="1"/>
</dbReference>
<comment type="subunit">
    <text evidence="9">Monomer.</text>
</comment>
<dbReference type="EMBL" id="ATBP01000253">
    <property type="protein sequence ID" value="ETR71565.1"/>
    <property type="molecule type" value="Genomic_DNA"/>
</dbReference>
<evidence type="ECO:0000256" key="10">
    <source>
        <dbReference type="NCBIfam" id="TIGR01307"/>
    </source>
</evidence>
<evidence type="ECO:0000313" key="17">
    <source>
        <dbReference type="Proteomes" id="UP000189670"/>
    </source>
</evidence>
<dbReference type="PANTHER" id="PTHR31637:SF0">
    <property type="entry name" value="2,3-BISPHOSPHOGLYCERATE-INDEPENDENT PHOSPHOGLYCERATE MUTASE"/>
    <property type="match status" value="1"/>
</dbReference>
<evidence type="ECO:0000256" key="5">
    <source>
        <dbReference type="ARBA" id="ARBA00022723"/>
    </source>
</evidence>
<dbReference type="GO" id="GO:0006007">
    <property type="term" value="P:glucose catabolic process"/>
    <property type="evidence" value="ECO:0007669"/>
    <property type="project" value="InterPro"/>
</dbReference>
<dbReference type="AlphaFoldDB" id="A0A1V1PA54"/>
<proteinExistence type="inferred from homology"/>
<evidence type="ECO:0000256" key="3">
    <source>
        <dbReference type="ARBA" id="ARBA00004798"/>
    </source>
</evidence>
<dbReference type="Pfam" id="PF06415">
    <property type="entry name" value="iPGM_N"/>
    <property type="match status" value="1"/>
</dbReference>
<dbReference type="Gene3D" id="3.40.720.10">
    <property type="entry name" value="Alkaline Phosphatase, subunit A"/>
    <property type="match status" value="1"/>
</dbReference>
<dbReference type="Gene3D" id="3.40.1450.10">
    <property type="entry name" value="BPG-independent phosphoglycerate mutase, domain B"/>
    <property type="match status" value="1"/>
</dbReference>
<evidence type="ECO:0000256" key="6">
    <source>
        <dbReference type="ARBA" id="ARBA00023152"/>
    </source>
</evidence>
<reference evidence="17" key="1">
    <citation type="submission" date="2012-11" db="EMBL/GenBank/DDBJ databases">
        <authorList>
            <person name="Lucero-Rivera Y.E."/>
            <person name="Tovar-Ramirez D."/>
        </authorList>
    </citation>
    <scope>NUCLEOTIDE SEQUENCE [LARGE SCALE GENOMIC DNA]</scope>
    <source>
        <strain evidence="17">Araruama</strain>
    </source>
</reference>
<dbReference type="InterPro" id="IPR011258">
    <property type="entry name" value="BPG-indep_PGM_N"/>
</dbReference>
<dbReference type="GO" id="GO:0030145">
    <property type="term" value="F:manganese ion binding"/>
    <property type="evidence" value="ECO:0007669"/>
    <property type="project" value="UniProtKB-UniRule"/>
</dbReference>
<dbReference type="UniPathway" id="UPA00109">
    <property type="reaction ID" value="UER00186"/>
</dbReference>
<feature type="domain" description="Metalloenzyme" evidence="14">
    <location>
        <begin position="6"/>
        <end position="500"/>
    </location>
</feature>
<name>A0A1V1PA54_9BACT</name>
<feature type="domain" description="BPG-independent PGAM N-terminal" evidence="15">
    <location>
        <begin position="83"/>
        <end position="298"/>
    </location>
</feature>
<dbReference type="EC" id="5.4.2.12" evidence="9 10"/>
<feature type="active site" description="Phosphoserine intermediate" evidence="9 11">
    <location>
        <position position="63"/>
    </location>
</feature>
<dbReference type="PANTHER" id="PTHR31637">
    <property type="entry name" value="2,3-BISPHOSPHOGLYCERATE-INDEPENDENT PHOSPHOGLYCERATE MUTASE"/>
    <property type="match status" value="1"/>
</dbReference>
<accession>A0A1V1PA54</accession>
<protein>
    <recommendedName>
        <fullName evidence="9 10">2,3-bisphosphoglycerate-independent phosphoglycerate mutase</fullName>
        <shortName evidence="9">BPG-independent PGAM</shortName>
        <shortName evidence="9">Phosphoglyceromutase</shortName>
        <shortName evidence="9">iPGM</shortName>
        <ecNumber evidence="9 10">5.4.2.12</ecNumber>
    </recommendedName>
</protein>
<feature type="binding site" evidence="9 12">
    <location>
        <begin position="153"/>
        <end position="154"/>
    </location>
    <ligand>
        <name>substrate</name>
    </ligand>
</feature>
<feature type="binding site" evidence="9 12">
    <location>
        <position position="124"/>
    </location>
    <ligand>
        <name>substrate</name>
    </ligand>
</feature>
<dbReference type="SUPFAM" id="SSF64158">
    <property type="entry name" value="2,3-Bisphosphoglycerate-independent phosphoglycerate mutase, substrate-binding domain"/>
    <property type="match status" value="1"/>
</dbReference>
<dbReference type="SUPFAM" id="SSF53649">
    <property type="entry name" value="Alkaline phosphatase-like"/>
    <property type="match status" value="1"/>
</dbReference>
<evidence type="ECO:0000256" key="4">
    <source>
        <dbReference type="ARBA" id="ARBA00008819"/>
    </source>
</evidence>
<keyword evidence="5 9" id="KW-0479">Metal-binding</keyword>
<evidence type="ECO:0000256" key="11">
    <source>
        <dbReference type="PIRSR" id="PIRSR001492-1"/>
    </source>
</evidence>
<keyword evidence="6 9" id="KW-0324">Glycolysis</keyword>